<organism evidence="2 3">
    <name type="scientific">Trypanosoma congolense (strain IL3000)</name>
    <dbReference type="NCBI Taxonomy" id="1068625"/>
    <lineage>
        <taxon>Eukaryota</taxon>
        <taxon>Discoba</taxon>
        <taxon>Euglenozoa</taxon>
        <taxon>Kinetoplastea</taxon>
        <taxon>Metakinetoplastina</taxon>
        <taxon>Trypanosomatida</taxon>
        <taxon>Trypanosomatidae</taxon>
        <taxon>Trypanosoma</taxon>
        <taxon>Nannomonas</taxon>
    </lineage>
</organism>
<accession>F9W3R9</accession>
<feature type="region of interest" description="Disordered" evidence="1">
    <location>
        <begin position="19"/>
        <end position="40"/>
    </location>
</feature>
<evidence type="ECO:0000313" key="3">
    <source>
        <dbReference type="Proteomes" id="UP000000702"/>
    </source>
</evidence>
<name>F9W3R9_TRYCI</name>
<dbReference type="EMBL" id="CAEQ01000459">
    <property type="protein sequence ID" value="CCD11792.1"/>
    <property type="molecule type" value="Genomic_DNA"/>
</dbReference>
<evidence type="ECO:0000313" key="2">
    <source>
        <dbReference type="EMBL" id="CCD11792.1"/>
    </source>
</evidence>
<gene>
    <name evidence="2" type="ORF">TCIL3000_0_27370</name>
</gene>
<protein>
    <submittedName>
        <fullName evidence="2">Uncharacterized protein</fullName>
    </submittedName>
</protein>
<feature type="region of interest" description="Disordered" evidence="1">
    <location>
        <begin position="63"/>
        <end position="147"/>
    </location>
</feature>
<dbReference type="Proteomes" id="UP000000702">
    <property type="component" value="Unassembled WGS sequence"/>
</dbReference>
<feature type="compositionally biased region" description="Basic and acidic residues" evidence="1">
    <location>
        <begin position="107"/>
        <end position="123"/>
    </location>
</feature>
<comment type="caution">
    <text evidence="2">The sequence shown here is derived from an EMBL/GenBank/DDBJ whole genome shotgun (WGS) entry which is preliminary data.</text>
</comment>
<sequence length="147" mass="16292">MASGRDVCASAIPSARQRGIIISTANPHNEEKEKAKRMPSAKLIVRFRHSNFQPVRDKQLSASVYRRPFQSQSRMEQAALRQKGSKAATAATQRFGPFSHASQQNPNEKRKEGNGSAEGREFYSNEATAPTAVPQHSCSDTRPHTRT</sequence>
<keyword evidence="3" id="KW-1185">Reference proteome</keyword>
<proteinExistence type="predicted"/>
<reference evidence="2 3" key="2">
    <citation type="journal article" date="2012" name="Proc. Natl. Acad. Sci. U.S.A.">
        <title>Antigenic diversity is generated by distinct evolutionary mechanisms in African trypanosome species.</title>
        <authorList>
            <person name="Jackson A.P."/>
            <person name="Berry A."/>
            <person name="Aslett M."/>
            <person name="Allison H.C."/>
            <person name="Burton P."/>
            <person name="Vavrova-Anderson J."/>
            <person name="Brown R."/>
            <person name="Browne H."/>
            <person name="Corton N."/>
            <person name="Hauser H."/>
            <person name="Gamble J."/>
            <person name="Gilderthorp R."/>
            <person name="Marcello L."/>
            <person name="McQuillan J."/>
            <person name="Otto T.D."/>
            <person name="Quail M.A."/>
            <person name="Sanders M.J."/>
            <person name="van Tonder A."/>
            <person name="Ginger M.L."/>
            <person name="Field M.C."/>
            <person name="Barry J.D."/>
            <person name="Hertz-Fowler C."/>
            <person name="Berriman M."/>
        </authorList>
    </citation>
    <scope>NUCLEOTIDE SEQUENCE [LARGE SCALE GENOMIC DNA]</scope>
    <source>
        <strain evidence="2 3">IL3000</strain>
    </source>
</reference>
<dbReference type="AlphaFoldDB" id="F9W3R9"/>
<reference evidence="3" key="1">
    <citation type="submission" date="2011-07" db="EMBL/GenBank/DDBJ databases">
        <title>Divergent evolution of antigenic variation in African trypanosomes.</title>
        <authorList>
            <person name="Jackson A.P."/>
            <person name="Berry A."/>
            <person name="Allison H.C."/>
            <person name="Burton P."/>
            <person name="Anderson J."/>
            <person name="Aslett M."/>
            <person name="Brown R."/>
            <person name="Corton N."/>
            <person name="Harris D."/>
            <person name="Hauser H."/>
            <person name="Gamble J."/>
            <person name="Gilderthorp R."/>
            <person name="McQuillan J."/>
            <person name="Quail M.A."/>
            <person name="Sanders M."/>
            <person name="Van Tonder A."/>
            <person name="Ginger M.L."/>
            <person name="Donelson J.E."/>
            <person name="Field M.C."/>
            <person name="Barry J.D."/>
            <person name="Berriman M."/>
            <person name="Hertz-Fowler C."/>
        </authorList>
    </citation>
    <scope>NUCLEOTIDE SEQUENCE [LARGE SCALE GENOMIC DNA]</scope>
    <source>
        <strain evidence="3">IL3000</strain>
    </source>
</reference>
<evidence type="ECO:0000256" key="1">
    <source>
        <dbReference type="SAM" id="MobiDB-lite"/>
    </source>
</evidence>